<name>A0A7Y4LJJ6_9CORY</name>
<dbReference type="Pfam" id="PF00135">
    <property type="entry name" value="COesterase"/>
    <property type="match status" value="1"/>
</dbReference>
<dbReference type="InterPro" id="IPR050309">
    <property type="entry name" value="Type-B_Carboxylest/Lipase"/>
</dbReference>
<dbReference type="PROSITE" id="PS00122">
    <property type="entry name" value="CARBOXYLESTERASE_B_1"/>
    <property type="match status" value="1"/>
</dbReference>
<dbReference type="SUPFAM" id="SSF53474">
    <property type="entry name" value="alpha/beta-Hydrolases"/>
    <property type="match status" value="1"/>
</dbReference>
<dbReference type="Proteomes" id="UP000195652">
    <property type="component" value="Chromosome"/>
</dbReference>
<comment type="similarity">
    <text evidence="1 3">Belongs to the type-B carboxylesterase/lipase family.</text>
</comment>
<dbReference type="EC" id="3.1.1.-" evidence="3"/>
<evidence type="ECO:0000256" key="2">
    <source>
        <dbReference type="ARBA" id="ARBA00022801"/>
    </source>
</evidence>
<proteinExistence type="inferred from homology"/>
<dbReference type="InterPro" id="IPR019826">
    <property type="entry name" value="Carboxylesterase_B_AS"/>
</dbReference>
<dbReference type="GO" id="GO:0016787">
    <property type="term" value="F:hydrolase activity"/>
    <property type="evidence" value="ECO:0007669"/>
    <property type="project" value="UniProtKB-KW"/>
</dbReference>
<dbReference type="EMBL" id="CP021417">
    <property type="protein sequence ID" value="ARU45938.1"/>
    <property type="molecule type" value="Genomic_DNA"/>
</dbReference>
<reference evidence="5 6" key="3">
    <citation type="journal article" date="2020" name="Int. J. Syst. Evol. Microbiol.">
        <title>Corynebacterium silvaticum sp. nov., a unique group of NTTB corynebacteria in wild boar and roe deer.</title>
        <authorList>
            <person name="Dangel A."/>
            <person name="Berger A."/>
            <person name="Rau J."/>
            <person name="Eisenberg T."/>
            <person name="Kampfer P."/>
            <person name="Margos G."/>
            <person name="Contzen M."/>
            <person name="Busse H.J."/>
            <person name="Konrad R."/>
            <person name="Peters M."/>
            <person name="Sting R."/>
            <person name="Sing A."/>
        </authorList>
    </citation>
    <scope>NUCLEOTIDE SEQUENCE [LARGE SCALE GENOMIC DNA]</scope>
    <source>
        <strain evidence="5 6">PO100/5</strain>
    </source>
</reference>
<accession>A0A7Y4LJJ6</accession>
<evidence type="ECO:0000259" key="4">
    <source>
        <dbReference type="Pfam" id="PF00135"/>
    </source>
</evidence>
<dbReference type="InterPro" id="IPR002018">
    <property type="entry name" value="CarbesteraseB"/>
</dbReference>
<dbReference type="PANTHER" id="PTHR11559">
    <property type="entry name" value="CARBOXYLESTERASE"/>
    <property type="match status" value="1"/>
</dbReference>
<dbReference type="Gene3D" id="3.40.50.1820">
    <property type="entry name" value="alpha/beta hydrolase"/>
    <property type="match status" value="1"/>
</dbReference>
<evidence type="ECO:0000313" key="6">
    <source>
        <dbReference type="Proteomes" id="UP000195652"/>
    </source>
</evidence>
<evidence type="ECO:0000256" key="3">
    <source>
        <dbReference type="RuleBase" id="RU361235"/>
    </source>
</evidence>
<keyword evidence="2 3" id="KW-0378">Hydrolase</keyword>
<evidence type="ECO:0000313" key="5">
    <source>
        <dbReference type="EMBL" id="ARU45938.1"/>
    </source>
</evidence>
<dbReference type="AlphaFoldDB" id="A0A7Y4LJJ6"/>
<evidence type="ECO:0000256" key="1">
    <source>
        <dbReference type="ARBA" id="ARBA00005964"/>
    </source>
</evidence>
<organism evidence="5 6">
    <name type="scientific">Corynebacterium silvaticum</name>
    <dbReference type="NCBI Taxonomy" id="2320431"/>
    <lineage>
        <taxon>Bacteria</taxon>
        <taxon>Bacillati</taxon>
        <taxon>Actinomycetota</taxon>
        <taxon>Actinomycetes</taxon>
        <taxon>Mycobacteriales</taxon>
        <taxon>Corynebacteriaceae</taxon>
        <taxon>Corynebacterium</taxon>
    </lineage>
</organism>
<sequence>MSPTVEHMSAASAQRLRVDVSSGTIMGTTTIGVEEGTGVLTWRGVPYGKAERFRAPRPMDSWTGERECVAYGNVAPQATYGPSDKIRGDEDCLNLDIVRPDTPQVLPVVVYLHGGSFIVGSSHEQLLRGHVLVQSMNVVYVSINFRLGALGYLDMRSLGDDCVANPAILDQLLALKWIRHNIERFGGDPNNITLMGESAGGAAALTLMCVPSAAGLFHRVIAQSPPIAAIHSRAQSVLWANELASRLGGEKTLASLRQRPVADIVRAGQSMMWRTRELFYLNSCYAPTVDGTTLFAHPLDVFASGQQHKVPLIVGTNVDETSFAKGFYLRSTARARAADRFLRVFDPQGADAVLAAYDYGARRSDFARLLADGVFWAPSLRVAETHQQVAATWMYRFDFAPALLRWLGLGAMHSSELTSIFGDTSASRMSGLTVFTPRAEMDALREHMQTMWGNFMHQGDPGATWPQYRLAGDYLPGRATMVFDRENRLVYDPEQNYRQAWSGYDMTEWGTGRPDLLQALGLDTGPTRFDPLELEEGTL</sequence>
<gene>
    <name evidence="5" type="ORF">CBE74_04905</name>
</gene>
<feature type="domain" description="Carboxylesterase type B" evidence="4">
    <location>
        <begin position="17"/>
        <end position="468"/>
    </location>
</feature>
<dbReference type="InterPro" id="IPR029058">
    <property type="entry name" value="AB_hydrolase_fold"/>
</dbReference>
<reference evidence="5 6" key="1">
    <citation type="journal article" date="2014" name="BMC Vet. Res.">
        <title>First report of Corynebacterium pseudotuberculosis from caseous lymphadenitis lesions in Black Alentejano pig (Sus scrofa domesticus).</title>
        <authorList>
            <person name="Oliveira M."/>
            <person name="Barroco C."/>
            <person name="Mottola C."/>
            <person name="Santos R."/>
            <person name="Lemsaddek A."/>
            <person name="Tavares L."/>
            <person name="Semedo-Lemsaddek T."/>
        </authorList>
    </citation>
    <scope>NUCLEOTIDE SEQUENCE [LARGE SCALE GENOMIC DNA]</scope>
    <source>
        <strain evidence="5 6">PO100/5</strain>
    </source>
</reference>
<dbReference type="OrthoDB" id="3199405at2"/>
<reference evidence="5 6" key="4">
    <citation type="journal article" date="2020" name="PLoS ONE">
        <title>Taxonomic classification of strain PO100/5 shows a broader geographic distribution and genetic markers of the recently described Corynebacterium silvaticum.</title>
        <authorList>
            <person name="Viana M.V.C."/>
            <person name="Profeta R."/>
            <person name="da Silva A.L."/>
            <person name="Hurtado R."/>
            <person name="Cerqueira J.C."/>
            <person name="Ribeiro B.F.S."/>
            <person name="Almeida M.O."/>
            <person name="Morais-Rodrigues F."/>
            <person name="Soares S.C."/>
            <person name="Oliveira M."/>
            <person name="Tavares L."/>
            <person name="Figueiredo H."/>
            <person name="Wattam A.R."/>
            <person name="Barh D."/>
            <person name="Ghosh P."/>
            <person name="Silva A."/>
            <person name="Azevedo V."/>
        </authorList>
    </citation>
    <scope>NUCLEOTIDE SEQUENCE [LARGE SCALE GENOMIC DNA]</scope>
    <source>
        <strain evidence="5 6">PO100/5</strain>
    </source>
</reference>
<dbReference type="KEGG" id="csil:CBE74_04905"/>
<reference evidence="5 6" key="2">
    <citation type="journal article" date="2020" name="Antonie Van Leeuwenhoek">
        <title>Phylogenomic characterisation of a novel corynebacterial species pathogenic to animals.</title>
        <authorList>
            <person name="Moller J."/>
            <person name="Musella L."/>
            <person name="Melnikov V."/>
            <person name="Geissdorfer W."/>
            <person name="Burkovski A."/>
            <person name="Sangal V."/>
        </authorList>
    </citation>
    <scope>NUCLEOTIDE SEQUENCE [LARGE SCALE GENOMIC DNA]</scope>
    <source>
        <strain evidence="5 6">PO100/5</strain>
    </source>
</reference>
<keyword evidence="6" id="KW-1185">Reference proteome</keyword>
<dbReference type="GeneID" id="75007600"/>
<protein>
    <recommendedName>
        <fullName evidence="3">Carboxylic ester hydrolase</fullName>
        <ecNumber evidence="3">3.1.1.-</ecNumber>
    </recommendedName>
</protein>
<dbReference type="RefSeq" id="WP_087453768.1">
    <property type="nucleotide sequence ID" value="NZ_CP021417.2"/>
</dbReference>